<proteinExistence type="predicted"/>
<dbReference type="RefSeq" id="XP_009832916.1">
    <property type="nucleotide sequence ID" value="XM_009834614.1"/>
</dbReference>
<dbReference type="VEuPathDB" id="FungiDB:H257_08643"/>
<reference evidence="1" key="1">
    <citation type="submission" date="2013-12" db="EMBL/GenBank/DDBJ databases">
        <title>The Genome Sequence of Aphanomyces astaci APO3.</title>
        <authorList>
            <consortium name="The Broad Institute Genomics Platform"/>
            <person name="Russ C."/>
            <person name="Tyler B."/>
            <person name="van West P."/>
            <person name="Dieguez-Uribeondo J."/>
            <person name="Young S.K."/>
            <person name="Zeng Q."/>
            <person name="Gargeya S."/>
            <person name="Fitzgerald M."/>
            <person name="Abouelleil A."/>
            <person name="Alvarado L."/>
            <person name="Chapman S.B."/>
            <person name="Gainer-Dewar J."/>
            <person name="Goldberg J."/>
            <person name="Griggs A."/>
            <person name="Gujja S."/>
            <person name="Hansen M."/>
            <person name="Howarth C."/>
            <person name="Imamovic A."/>
            <person name="Ireland A."/>
            <person name="Larimer J."/>
            <person name="McCowan C."/>
            <person name="Murphy C."/>
            <person name="Pearson M."/>
            <person name="Poon T.W."/>
            <person name="Priest M."/>
            <person name="Roberts A."/>
            <person name="Saif S."/>
            <person name="Shea T."/>
            <person name="Sykes S."/>
            <person name="Wortman J."/>
            <person name="Nusbaum C."/>
            <person name="Birren B."/>
        </authorList>
    </citation>
    <scope>NUCLEOTIDE SEQUENCE [LARGE SCALE GENOMIC DNA]</scope>
    <source>
        <strain evidence="1">APO3</strain>
    </source>
</reference>
<gene>
    <name evidence="1" type="ORF">H257_08643</name>
</gene>
<organism evidence="1">
    <name type="scientific">Aphanomyces astaci</name>
    <name type="common">Crayfish plague agent</name>
    <dbReference type="NCBI Taxonomy" id="112090"/>
    <lineage>
        <taxon>Eukaryota</taxon>
        <taxon>Sar</taxon>
        <taxon>Stramenopiles</taxon>
        <taxon>Oomycota</taxon>
        <taxon>Saprolegniomycetes</taxon>
        <taxon>Saprolegniales</taxon>
        <taxon>Verrucalvaceae</taxon>
        <taxon>Aphanomyces</taxon>
    </lineage>
</organism>
<dbReference type="EMBL" id="KI913132">
    <property type="protein sequence ID" value="ETV77806.1"/>
    <property type="molecule type" value="Genomic_DNA"/>
</dbReference>
<evidence type="ECO:0000313" key="1">
    <source>
        <dbReference type="EMBL" id="ETV77806.1"/>
    </source>
</evidence>
<dbReference type="AlphaFoldDB" id="W4GEV3"/>
<protein>
    <submittedName>
        <fullName evidence="1">Uncharacterized protein</fullName>
    </submittedName>
</protein>
<accession>W4GEV3</accession>
<name>W4GEV3_APHAT</name>
<sequence length="169" mass="19475">MILLATSTMFPTSCDHDTRLHRCESTSPMAIRDLLNPQPDDVMSSMVPTASMPLRVQSRKRPLEVRFHMSRLLLSRVSRPPITTLHHVQLPPKFDEMATLSPSKHPTTDDSVLLAPQQCRYRNGKCTQSRARKTNGQLHTLCDMHRHRNIVNQHRVDARRRKERLAKVV</sequence>
<dbReference type="GeneID" id="20810639"/>